<dbReference type="AlphaFoldDB" id="A0A370H5J4"/>
<evidence type="ECO:0000256" key="2">
    <source>
        <dbReference type="SAM" id="MobiDB-lite"/>
    </source>
</evidence>
<evidence type="ECO:0000313" key="4">
    <source>
        <dbReference type="EMBL" id="RDI51652.1"/>
    </source>
</evidence>
<feature type="compositionally biased region" description="Low complexity" evidence="2">
    <location>
        <begin position="307"/>
        <end position="318"/>
    </location>
</feature>
<evidence type="ECO:0000313" key="5">
    <source>
        <dbReference type="Proteomes" id="UP000255355"/>
    </source>
</evidence>
<dbReference type="PANTHER" id="PTHR34408:SF1">
    <property type="entry name" value="GLYCOSYL HYDROLASE FAMILY 19 DOMAIN-CONTAINING PROTEIN HI_1415"/>
    <property type="match status" value="1"/>
</dbReference>
<protein>
    <submittedName>
        <fullName evidence="4">Putative chitinase</fullName>
    </submittedName>
</protein>
<dbReference type="Gene3D" id="1.10.530.10">
    <property type="match status" value="1"/>
</dbReference>
<evidence type="ECO:0000259" key="3">
    <source>
        <dbReference type="Pfam" id="PF00182"/>
    </source>
</evidence>
<name>A0A370H5J4_9NOCA</name>
<dbReference type="RefSeq" id="WP_211339377.1">
    <property type="nucleotide sequence ID" value="NZ_QQAZ01000004.1"/>
</dbReference>
<dbReference type="InterPro" id="IPR023346">
    <property type="entry name" value="Lysozyme-like_dom_sf"/>
</dbReference>
<evidence type="ECO:0000256" key="1">
    <source>
        <dbReference type="SAM" id="Coils"/>
    </source>
</evidence>
<keyword evidence="5" id="KW-1185">Reference proteome</keyword>
<feature type="compositionally biased region" description="Basic and acidic residues" evidence="2">
    <location>
        <begin position="185"/>
        <end position="196"/>
    </location>
</feature>
<dbReference type="GO" id="GO:0006032">
    <property type="term" value="P:chitin catabolic process"/>
    <property type="evidence" value="ECO:0007669"/>
    <property type="project" value="InterPro"/>
</dbReference>
<dbReference type="Proteomes" id="UP000255355">
    <property type="component" value="Unassembled WGS sequence"/>
</dbReference>
<dbReference type="EMBL" id="QQAZ01000004">
    <property type="protein sequence ID" value="RDI51652.1"/>
    <property type="molecule type" value="Genomic_DNA"/>
</dbReference>
<reference evidence="4 5" key="1">
    <citation type="submission" date="2018-07" db="EMBL/GenBank/DDBJ databases">
        <title>Genomic Encyclopedia of Type Strains, Phase IV (KMG-IV): sequencing the most valuable type-strain genomes for metagenomic binning, comparative biology and taxonomic classification.</title>
        <authorList>
            <person name="Goeker M."/>
        </authorList>
    </citation>
    <scope>NUCLEOTIDE SEQUENCE [LARGE SCALE GENOMIC DNA]</scope>
    <source>
        <strain evidence="4 5">DSM 44952</strain>
    </source>
</reference>
<feature type="region of interest" description="Disordered" evidence="2">
    <location>
        <begin position="179"/>
        <end position="335"/>
    </location>
</feature>
<sequence>MIPPRPVVLRWRALEAADLLCAELDRRIEELETLSATVRDTCHRLDGDGWQGLSYDAVRAHVDAAHRQHQVLCEHAEKLREAGARALSDLHYTALALLDYVADAEAAGCRIADDWSVVAGETAQEWAEVIAEAVAAVERADQRGRAAIAAVGAEIAELARAFDFPRLILDGLGALVTPGGQTTPDVHRPGGPETADRTGSGEVPGTANEEPRPGPSGRPDDEPIPSDASPPGAGEVPTEPPPPDDVFEPEGSTSGVLAAAEDGESAESAEGAPSAEGSAQSTPSAAEDAESVEPAATVPGTARSDETTSAAPGPATSAQDGQFGPVGRGMPGTPAETAAVLTANPHNQGEPSETGVVASVPAAQPHTAIDPPPGITAEQLVAIMPDLPLDRAQEYLPALNTAMAEGGITTPPRQAAFLAQLAHESCQLRYFEELGDDDYFSQYDPGQPNTAAGNTEPGDGPRYHGRGPIQLTGRGNYRAAGEALGLDLEGNPELAAAPDIGFRIAQWYWTSRDINTLADMGDFAAVTQAVNGGFNGLAAREEYFQRALAVLG</sequence>
<dbReference type="InterPro" id="IPR052354">
    <property type="entry name" value="Cell_Wall_Dynamics_Protein"/>
</dbReference>
<dbReference type="Pfam" id="PF00182">
    <property type="entry name" value="Glyco_hydro_19"/>
    <property type="match status" value="1"/>
</dbReference>
<feature type="coiled-coil region" evidence="1">
    <location>
        <begin position="14"/>
        <end position="41"/>
    </location>
</feature>
<dbReference type="GO" id="GO:0016998">
    <property type="term" value="P:cell wall macromolecule catabolic process"/>
    <property type="evidence" value="ECO:0007669"/>
    <property type="project" value="InterPro"/>
</dbReference>
<organism evidence="4 5">
    <name type="scientific">Nocardia mexicana</name>
    <dbReference type="NCBI Taxonomy" id="279262"/>
    <lineage>
        <taxon>Bacteria</taxon>
        <taxon>Bacillati</taxon>
        <taxon>Actinomycetota</taxon>
        <taxon>Actinomycetes</taxon>
        <taxon>Mycobacteriales</taxon>
        <taxon>Nocardiaceae</taxon>
        <taxon>Nocardia</taxon>
    </lineage>
</organism>
<proteinExistence type="predicted"/>
<dbReference type="InterPro" id="IPR000726">
    <property type="entry name" value="Glyco_hydro_19_cat"/>
</dbReference>
<comment type="caution">
    <text evidence="4">The sequence shown here is derived from an EMBL/GenBank/DDBJ whole genome shotgun (WGS) entry which is preliminary data.</text>
</comment>
<keyword evidence="1" id="KW-0175">Coiled coil</keyword>
<dbReference type="GO" id="GO:0004568">
    <property type="term" value="F:chitinase activity"/>
    <property type="evidence" value="ECO:0007669"/>
    <property type="project" value="InterPro"/>
</dbReference>
<dbReference type="CDD" id="cd00325">
    <property type="entry name" value="chitinase_GH19"/>
    <property type="match status" value="1"/>
</dbReference>
<dbReference type="STRING" id="1210089.GCA_001613165_01171"/>
<dbReference type="PANTHER" id="PTHR34408">
    <property type="entry name" value="FAMILY PROTEIN, PUTATIVE-RELATED"/>
    <property type="match status" value="1"/>
</dbReference>
<accession>A0A370H5J4</accession>
<gene>
    <name evidence="4" type="ORF">DFR68_104136</name>
</gene>
<dbReference type="SUPFAM" id="SSF53955">
    <property type="entry name" value="Lysozyme-like"/>
    <property type="match status" value="1"/>
</dbReference>
<feature type="compositionally biased region" description="Low complexity" evidence="2">
    <location>
        <begin position="268"/>
        <end position="281"/>
    </location>
</feature>
<feature type="domain" description="Glycoside hydrolase family 19 catalytic" evidence="3">
    <location>
        <begin position="414"/>
        <end position="512"/>
    </location>
</feature>
<feature type="region of interest" description="Disordered" evidence="2">
    <location>
        <begin position="439"/>
        <end position="471"/>
    </location>
</feature>